<dbReference type="Pfam" id="PF18144">
    <property type="entry name" value="SMODS"/>
    <property type="match status" value="1"/>
</dbReference>
<dbReference type="Gene3D" id="3.30.460.10">
    <property type="entry name" value="Beta Polymerase, domain 2"/>
    <property type="match status" value="1"/>
</dbReference>
<proteinExistence type="predicted"/>
<dbReference type="STRING" id="279010.BL00174"/>
<gene>
    <name evidence="4" type="ordered locus">BL00174</name>
</gene>
<organism evidence="4 5">
    <name type="scientific">Bacillus licheniformis (strain ATCC 14580 / DSM 13 / JCM 2505 / CCUG 7422 / NBRC 12200 / NCIMB 9375 / NCTC 10341 / NRRL NRS-1264 / Gibson 46)</name>
    <dbReference type="NCBI Taxonomy" id="279010"/>
    <lineage>
        <taxon>Bacteria</taxon>
        <taxon>Bacillati</taxon>
        <taxon>Bacillota</taxon>
        <taxon>Bacilli</taxon>
        <taxon>Bacillales</taxon>
        <taxon>Bacillaceae</taxon>
        <taxon>Bacillus</taxon>
    </lineage>
</organism>
<dbReference type="RefSeq" id="WP_011198475.1">
    <property type="nucleotide sequence ID" value="NC_006270.3"/>
</dbReference>
<protein>
    <submittedName>
        <fullName evidence="4">Nucleotidyltransferase</fullName>
    </submittedName>
</protein>
<dbReference type="AlphaFoldDB" id="Q65CU1"/>
<feature type="coiled-coil region" evidence="2">
    <location>
        <begin position="255"/>
        <end position="282"/>
    </location>
</feature>
<evidence type="ECO:0000256" key="2">
    <source>
        <dbReference type="SAM" id="Coils"/>
    </source>
</evidence>
<dbReference type="InterPro" id="IPR040511">
    <property type="entry name" value="AGS_C"/>
</dbReference>
<evidence type="ECO:0000313" key="5">
    <source>
        <dbReference type="Proteomes" id="UP000000606"/>
    </source>
</evidence>
<keyword evidence="5" id="KW-1185">Reference proteome</keyword>
<dbReference type="EMBL" id="CP000002">
    <property type="protein sequence ID" value="AAU25741.1"/>
    <property type="molecule type" value="Genomic_DNA"/>
</dbReference>
<sequence length="450" mass="52786">MLGEKFEEFVDGLQIASIEEETKRVKEITKRLNKSFRDLDNEEIENSHIVGSLGRDTAIKTFSDVDMLYVLPKELKNQYDEYEGNGQSKLLQKVKQEIKKRYPKTIVRGDGQVVVVSFESINKTVEVCPCFERTDGAYDYPDSNNGGSWKKTDPMPEIDESIKVIDETNSNYKYVCNIVRAWKNNKGFKFGGLLIDTLVYNFFNENENYKDSTFDDYLSLLKDLFYYLKTRNKDQKYWYALGSNQKVYNKGGAFVNQAKKAYEKIKDKTEDSEDLYEKLQDIFGKAFPIPEEIQESNVIEKSALFGRSVRQTEEFIEHKFDVDIRYHLKIDCIVKQDGFRNKFLRNILRDKLPLKANKSLEFFITENEFETLSKDDEDNLYYEVYWKVLNRGEEAIRRDCIRGQIVRDKGTHKKFESTNFKGEHYVECYIVYKNVCVAKDRISVPISTIN</sequence>
<dbReference type="SUPFAM" id="SSF81301">
    <property type="entry name" value="Nucleotidyltransferase"/>
    <property type="match status" value="1"/>
</dbReference>
<dbReference type="HOGENOM" id="CLU_051351_1_0_9"/>
<evidence type="ECO:0000256" key="1">
    <source>
        <dbReference type="ARBA" id="ARBA00023118"/>
    </source>
</evidence>
<dbReference type="KEGG" id="bld:BLi04311"/>
<dbReference type="Pfam" id="PF18134">
    <property type="entry name" value="AGS_C"/>
    <property type="match status" value="1"/>
</dbReference>
<evidence type="ECO:0000313" key="4">
    <source>
        <dbReference type="EMBL" id="AAU25741.1"/>
    </source>
</evidence>
<name>Q65CU1_BACLD</name>
<dbReference type="GO" id="GO:0051607">
    <property type="term" value="P:defense response to virus"/>
    <property type="evidence" value="ECO:0007669"/>
    <property type="project" value="UniProtKB-KW"/>
</dbReference>
<dbReference type="InterPro" id="IPR043519">
    <property type="entry name" value="NT_sf"/>
</dbReference>
<dbReference type="CDD" id="cd05400">
    <property type="entry name" value="NT_2-5OAS_ClassI-CCAase"/>
    <property type="match status" value="1"/>
</dbReference>
<dbReference type="GO" id="GO:0016779">
    <property type="term" value="F:nucleotidyltransferase activity"/>
    <property type="evidence" value="ECO:0007669"/>
    <property type="project" value="InterPro"/>
</dbReference>
<keyword evidence="2" id="KW-0175">Coiled coil</keyword>
<keyword evidence="1" id="KW-0051">Antiviral defense</keyword>
<dbReference type="InterPro" id="IPR006116">
    <property type="entry name" value="NT_2-5OAS_ClassI-CCAase"/>
</dbReference>
<dbReference type="Proteomes" id="UP000000606">
    <property type="component" value="Chromosome"/>
</dbReference>
<reference evidence="4 5" key="1">
    <citation type="journal article" date="2004" name="Genome Biol.">
        <title>Complete genome sequence of the industrial bacterium Bacillus licheniformis and comparisons with closely related Bacillus species.</title>
        <authorList>
            <person name="Rey M.W."/>
            <person name="Ramaiya P."/>
            <person name="Nelson B.A."/>
            <person name="Brody-Karpin S.D."/>
            <person name="Zaretsky E.J."/>
            <person name="Tang M."/>
            <person name="Lopez de Leon A."/>
            <person name="Xiang H."/>
            <person name="Gusti V."/>
            <person name="Clausen I.G."/>
            <person name="Olsen P.B."/>
            <person name="Rasmussen M.D."/>
            <person name="Andersen J.T."/>
            <person name="Jorgensen P.L."/>
            <person name="Larsen T.S."/>
            <person name="Sorokin A."/>
            <person name="Bolotin A."/>
            <person name="Lapidus A."/>
            <person name="Galleron N."/>
            <person name="Ehrlich S.D."/>
            <person name="Berka R.M."/>
        </authorList>
    </citation>
    <scope>NUCLEOTIDE SEQUENCE [LARGE SCALE GENOMIC DNA]</scope>
    <source>
        <strain evidence="5">ATCC 14580 / DSM 13 / JCM 2505 / CCUG 7422 / NBRC 12200 / NCIMB 9375 / NCTC 10341 / NRRL NRS-1264 / Gibson 46</strain>
    </source>
</reference>
<dbReference type="GeneID" id="92859122"/>
<dbReference type="PATRIC" id="fig|279010.13.peg.4395"/>
<dbReference type="KEGG" id="bli:BL00174"/>
<feature type="domain" description="Adenylyl/Guanylyl and SMODS C-terminal sensor" evidence="3">
    <location>
        <begin position="311"/>
        <end position="447"/>
    </location>
</feature>
<accession>Q62NC0</accession>
<dbReference type="eggNOG" id="COG1746">
    <property type="taxonomic scope" value="Bacteria"/>
</dbReference>
<accession>Q65CU1</accession>
<evidence type="ECO:0000259" key="3">
    <source>
        <dbReference type="Pfam" id="PF18134"/>
    </source>
</evidence>